<accession>A0ABU6TGT4</accession>
<dbReference type="SUPFAM" id="SSF52540">
    <property type="entry name" value="P-loop containing nucleoside triphosphate hydrolases"/>
    <property type="match status" value="1"/>
</dbReference>
<dbReference type="PANTHER" id="PTHR10887:SF522">
    <property type="entry name" value="P-LOOP CONTAINING NUCLEOSIDE TRIPHOSPHATE HYDROLASES SUPERFAMILY PROTEIN"/>
    <property type="match status" value="1"/>
</dbReference>
<organism evidence="4 5">
    <name type="scientific">Stylosanthes scabra</name>
    <dbReference type="NCBI Taxonomy" id="79078"/>
    <lineage>
        <taxon>Eukaryota</taxon>
        <taxon>Viridiplantae</taxon>
        <taxon>Streptophyta</taxon>
        <taxon>Embryophyta</taxon>
        <taxon>Tracheophyta</taxon>
        <taxon>Spermatophyta</taxon>
        <taxon>Magnoliopsida</taxon>
        <taxon>eudicotyledons</taxon>
        <taxon>Gunneridae</taxon>
        <taxon>Pentapetalae</taxon>
        <taxon>rosids</taxon>
        <taxon>fabids</taxon>
        <taxon>Fabales</taxon>
        <taxon>Fabaceae</taxon>
        <taxon>Papilionoideae</taxon>
        <taxon>50 kb inversion clade</taxon>
        <taxon>dalbergioids sensu lato</taxon>
        <taxon>Dalbergieae</taxon>
        <taxon>Pterocarpus clade</taxon>
        <taxon>Stylosanthes</taxon>
    </lineage>
</organism>
<evidence type="ECO:0000259" key="1">
    <source>
        <dbReference type="Pfam" id="PF13086"/>
    </source>
</evidence>
<dbReference type="Pfam" id="PF20073">
    <property type="entry name" value="DUF6469"/>
    <property type="match status" value="1"/>
</dbReference>
<proteinExistence type="predicted"/>
<feature type="domain" description="DUF6469" evidence="3">
    <location>
        <begin position="57"/>
        <end position="144"/>
    </location>
</feature>
<evidence type="ECO:0008006" key="6">
    <source>
        <dbReference type="Google" id="ProtNLM"/>
    </source>
</evidence>
<reference evidence="4 5" key="1">
    <citation type="journal article" date="2023" name="Plants (Basel)">
        <title>Bridging the Gap: Combining Genomics and Transcriptomics Approaches to Understand Stylosanthes scabra, an Orphan Legume from the Brazilian Caatinga.</title>
        <authorList>
            <person name="Ferreira-Neto J.R.C."/>
            <person name="da Silva M.D."/>
            <person name="Binneck E."/>
            <person name="de Melo N.F."/>
            <person name="da Silva R.H."/>
            <person name="de Melo A.L.T.M."/>
            <person name="Pandolfi V."/>
            <person name="Bustamante F.O."/>
            <person name="Brasileiro-Vidal A.C."/>
            <person name="Benko-Iseppon A.M."/>
        </authorList>
    </citation>
    <scope>NUCLEOTIDE SEQUENCE [LARGE SCALE GENOMIC DNA]</scope>
    <source>
        <tissue evidence="4">Leaves</tissue>
    </source>
</reference>
<protein>
    <recommendedName>
        <fullName evidence="6">P-loop containing nucleoside triphosphate hydrolases superfamily protein</fullName>
    </recommendedName>
</protein>
<evidence type="ECO:0000313" key="5">
    <source>
        <dbReference type="Proteomes" id="UP001341840"/>
    </source>
</evidence>
<dbReference type="PANTHER" id="PTHR10887">
    <property type="entry name" value="DNA2/NAM7 HELICASE FAMILY"/>
    <property type="match status" value="1"/>
</dbReference>
<evidence type="ECO:0000259" key="3">
    <source>
        <dbReference type="Pfam" id="PF20073"/>
    </source>
</evidence>
<dbReference type="Pfam" id="PF13086">
    <property type="entry name" value="AAA_11"/>
    <property type="match status" value="2"/>
</dbReference>
<feature type="domain" description="DNA2/NAM7 helicase helicase" evidence="1">
    <location>
        <begin position="192"/>
        <end position="291"/>
    </location>
</feature>
<dbReference type="InterPro" id="IPR041677">
    <property type="entry name" value="DNA2/NAM7_AAA_11"/>
</dbReference>
<dbReference type="Gene3D" id="3.40.50.300">
    <property type="entry name" value="P-loop containing nucleotide triphosphate hydrolases"/>
    <property type="match status" value="2"/>
</dbReference>
<gene>
    <name evidence="4" type="ORF">PIB30_048704</name>
</gene>
<dbReference type="InterPro" id="IPR045529">
    <property type="entry name" value="DUF6469"/>
</dbReference>
<feature type="domain" description="DNA2/NAM7 helicase helicase" evidence="1">
    <location>
        <begin position="528"/>
        <end position="602"/>
    </location>
</feature>
<dbReference type="Proteomes" id="UP001341840">
    <property type="component" value="Unassembled WGS sequence"/>
</dbReference>
<evidence type="ECO:0000313" key="4">
    <source>
        <dbReference type="EMBL" id="MED6147954.1"/>
    </source>
</evidence>
<name>A0ABU6TGT4_9FABA</name>
<dbReference type="InterPro" id="IPR047187">
    <property type="entry name" value="SF1_C_Upf1"/>
</dbReference>
<dbReference type="Pfam" id="PF13087">
    <property type="entry name" value="AAA_12"/>
    <property type="match status" value="1"/>
</dbReference>
<dbReference type="CDD" id="cd18808">
    <property type="entry name" value="SF1_C_Upf1"/>
    <property type="match status" value="1"/>
</dbReference>
<dbReference type="InterPro" id="IPR027417">
    <property type="entry name" value="P-loop_NTPase"/>
</dbReference>
<feature type="domain" description="DNA2/NAM7 helicase-like C-terminal" evidence="2">
    <location>
        <begin position="610"/>
        <end position="804"/>
    </location>
</feature>
<comment type="caution">
    <text evidence="4">The sequence shown here is derived from an EMBL/GenBank/DDBJ whole genome shotgun (WGS) entry which is preliminary data.</text>
</comment>
<keyword evidence="5" id="KW-1185">Reference proteome</keyword>
<dbReference type="EMBL" id="JASCZI010090942">
    <property type="protein sequence ID" value="MED6147954.1"/>
    <property type="molecule type" value="Genomic_DNA"/>
</dbReference>
<dbReference type="InterPro" id="IPR041679">
    <property type="entry name" value="DNA2/NAM7-like_C"/>
</dbReference>
<dbReference type="InterPro" id="IPR045055">
    <property type="entry name" value="DNA2/NAM7-like"/>
</dbReference>
<sequence>MCSGLKGVSRAPFCEIVSVEIDKEYFKPPKNLSYLLKLMNKSDKDDVEEEEEGGSGKSYEPMLGDVIAFTDIRPKCIEDLNRPKKFFHIGYVVRPKDGYTNEIPILSSKYMETMNEFDTSGVKNLYAVHLMNMLPNVRIWKALNSQLEDSDMSIIEKVLRHDSNIGRKCQICPGGLNVLGISSISNMIQAQNLNESQEDAVSSCISMTKCQHNSSIKLIWGPPGTGKTKTVACVLFSLLKLRVRTLTCAPTNTAVMTVVSRLHGLVKGSLELETYGFGDIVLFGNSSRMKIDGYLGLKDIFLENRVKSLVKCFAPRSGWKHSLESMIQLIKEPKKVYKLYQKEKGLMSLEDFALQENRNVEIAYCSYKRNSLFGASRMTMKEFVKMKYIDIVQEYRSLVESMMTFDQFVKKEFGELKRKLKFCMQTLYTHMPTSFIQISDVRRMVRALDLLGTFENFLNQVQHRPALNYSDYEDGYAAAADDDDDEEQEEEEVLDYLGWSSFNRKLCVGLLTTLSHSISIPPINDNRGIDKFCLSNSCLIFCTASSSVKLFTEGMAQLKFLVVDEAAQLKECESTIPLQFPGLRHCVLIGDEKQLPALVKSQIAEKTEFGRSLFERLVILGNDKHMLNVQYRMNPSISVFPSEEFYEGRLSDAPILSDYNKKFLEGEIYGSYSFINVAKGREQTGLGHSTKNTIEAAVISEIVGNLYKEFLRTRKTTRIGIISPYNAQVYEIQEKIKNYTSVSDPDFNVSVRSVDGFQGGEEDIIIISTVRANGAGKVGFLSNRQRTNVALTRARYCLWIVGNASTLFNSDSIWRKLVLDAKKRGCFHNASEDKKLGQVIEDALFEIELLDESESTFKKLSLGTKTEFRGSYSRKSSWNRPRKL</sequence>
<evidence type="ECO:0000259" key="2">
    <source>
        <dbReference type="Pfam" id="PF13087"/>
    </source>
</evidence>